<feature type="compositionally biased region" description="Low complexity" evidence="1">
    <location>
        <begin position="124"/>
        <end position="154"/>
    </location>
</feature>
<sequence length="238" mass="24830">MLFLSAKSRSRCIRQCRTEAVCSPCSTGSPRAFSSRSSRTLVNRTGRGSCVPRSSAIASASASPRVCPPTASCSPPLLRTPWVPARANAPAMGSASYASGSSSTTHRGTATRSGRHHSRRPRIATASCSSAPRAAPLPASTSARYAPPSTSIPRPTRRLGPRPRWPAGAAVALSSCRFTGPRSPRPCATRVVLLACRARWSTGAQCAVLPSFGLRRRHPLAATVSSSPSSGPRGDADL</sequence>
<organism evidence="2 3">
    <name type="scientific">Mycena rosella</name>
    <name type="common">Pink bonnet</name>
    <name type="synonym">Agaricus rosellus</name>
    <dbReference type="NCBI Taxonomy" id="1033263"/>
    <lineage>
        <taxon>Eukaryota</taxon>
        <taxon>Fungi</taxon>
        <taxon>Dikarya</taxon>
        <taxon>Basidiomycota</taxon>
        <taxon>Agaricomycotina</taxon>
        <taxon>Agaricomycetes</taxon>
        <taxon>Agaricomycetidae</taxon>
        <taxon>Agaricales</taxon>
        <taxon>Marasmiineae</taxon>
        <taxon>Mycenaceae</taxon>
        <taxon>Mycena</taxon>
    </lineage>
</organism>
<feature type="region of interest" description="Disordered" evidence="1">
    <location>
        <begin position="93"/>
        <end position="165"/>
    </location>
</feature>
<comment type="caution">
    <text evidence="2">The sequence shown here is derived from an EMBL/GenBank/DDBJ whole genome shotgun (WGS) entry which is preliminary data.</text>
</comment>
<name>A0AAD7CLA4_MYCRO</name>
<keyword evidence="3" id="KW-1185">Reference proteome</keyword>
<dbReference type="AlphaFoldDB" id="A0AAD7CLA4"/>
<reference evidence="2" key="1">
    <citation type="submission" date="2023-03" db="EMBL/GenBank/DDBJ databases">
        <title>Massive genome expansion in bonnet fungi (Mycena s.s.) driven by repeated elements and novel gene families across ecological guilds.</title>
        <authorList>
            <consortium name="Lawrence Berkeley National Laboratory"/>
            <person name="Harder C.B."/>
            <person name="Miyauchi S."/>
            <person name="Viragh M."/>
            <person name="Kuo A."/>
            <person name="Thoen E."/>
            <person name="Andreopoulos B."/>
            <person name="Lu D."/>
            <person name="Skrede I."/>
            <person name="Drula E."/>
            <person name="Henrissat B."/>
            <person name="Morin E."/>
            <person name="Kohler A."/>
            <person name="Barry K."/>
            <person name="LaButti K."/>
            <person name="Morin E."/>
            <person name="Salamov A."/>
            <person name="Lipzen A."/>
            <person name="Mereny Z."/>
            <person name="Hegedus B."/>
            <person name="Baldrian P."/>
            <person name="Stursova M."/>
            <person name="Weitz H."/>
            <person name="Taylor A."/>
            <person name="Grigoriev I.V."/>
            <person name="Nagy L.G."/>
            <person name="Martin F."/>
            <person name="Kauserud H."/>
        </authorList>
    </citation>
    <scope>NUCLEOTIDE SEQUENCE</scope>
    <source>
        <strain evidence="2">CBHHK067</strain>
    </source>
</reference>
<protein>
    <submittedName>
        <fullName evidence="2">Uncharacterized protein</fullName>
    </submittedName>
</protein>
<evidence type="ECO:0000256" key="1">
    <source>
        <dbReference type="SAM" id="MobiDB-lite"/>
    </source>
</evidence>
<accession>A0AAD7CLA4</accession>
<proteinExistence type="predicted"/>
<gene>
    <name evidence="2" type="ORF">B0H17DRAFT_410759</name>
</gene>
<evidence type="ECO:0000313" key="3">
    <source>
        <dbReference type="Proteomes" id="UP001221757"/>
    </source>
</evidence>
<feature type="compositionally biased region" description="Low complexity" evidence="1">
    <location>
        <begin position="93"/>
        <end position="103"/>
    </location>
</feature>
<feature type="compositionally biased region" description="Basic residues" evidence="1">
    <location>
        <begin position="113"/>
        <end position="122"/>
    </location>
</feature>
<dbReference type="Proteomes" id="UP001221757">
    <property type="component" value="Unassembled WGS sequence"/>
</dbReference>
<dbReference type="EMBL" id="JARKIE010000359">
    <property type="protein sequence ID" value="KAJ7651778.1"/>
    <property type="molecule type" value="Genomic_DNA"/>
</dbReference>
<evidence type="ECO:0000313" key="2">
    <source>
        <dbReference type="EMBL" id="KAJ7651778.1"/>
    </source>
</evidence>